<dbReference type="Proteomes" id="UP000236291">
    <property type="component" value="Unassembled WGS sequence"/>
</dbReference>
<evidence type="ECO:0000313" key="3">
    <source>
        <dbReference type="Proteomes" id="UP000236291"/>
    </source>
</evidence>
<comment type="caution">
    <text evidence="2">The sequence shown here is derived from an EMBL/GenBank/DDBJ whole genome shotgun (WGS) entry which is preliminary data.</text>
</comment>
<reference evidence="2 3" key="1">
    <citation type="journal article" date="2014" name="Am. J. Bot.">
        <title>Genome assembly and annotation for red clover (Trifolium pratense; Fabaceae).</title>
        <authorList>
            <person name="Istvanek J."/>
            <person name="Jaros M."/>
            <person name="Krenek A."/>
            <person name="Repkova J."/>
        </authorList>
    </citation>
    <scope>NUCLEOTIDE SEQUENCE [LARGE SCALE GENOMIC DNA]</scope>
    <source>
        <strain evidence="3">cv. Tatra</strain>
        <tissue evidence="2">Young leaves</tissue>
    </source>
</reference>
<feature type="region of interest" description="Disordered" evidence="1">
    <location>
        <begin position="1"/>
        <end position="37"/>
    </location>
</feature>
<gene>
    <name evidence="2" type="ORF">L195_g052867</name>
</gene>
<reference evidence="2 3" key="2">
    <citation type="journal article" date="2017" name="Front. Plant Sci.">
        <title>Gene Classification and Mining of Molecular Markers Useful in Red Clover (Trifolium pratense) Breeding.</title>
        <authorList>
            <person name="Istvanek J."/>
            <person name="Dluhosova J."/>
            <person name="Dluhos P."/>
            <person name="Patkova L."/>
            <person name="Nedelnik J."/>
            <person name="Repkova J."/>
        </authorList>
    </citation>
    <scope>NUCLEOTIDE SEQUENCE [LARGE SCALE GENOMIC DNA]</scope>
    <source>
        <strain evidence="3">cv. Tatra</strain>
        <tissue evidence="2">Young leaves</tissue>
    </source>
</reference>
<feature type="compositionally biased region" description="Basic and acidic residues" evidence="1">
    <location>
        <begin position="27"/>
        <end position="37"/>
    </location>
</feature>
<name>A0A2K3K7G3_TRIPR</name>
<evidence type="ECO:0000313" key="2">
    <source>
        <dbReference type="EMBL" id="PNX62230.1"/>
    </source>
</evidence>
<sequence>VRGREDREVAVPGPPKLVGPRVVTHGGPDEHEEHVED</sequence>
<proteinExistence type="predicted"/>
<dbReference type="AlphaFoldDB" id="A0A2K3K7G3"/>
<dbReference type="EMBL" id="ASHM01087162">
    <property type="protein sequence ID" value="PNX62230.1"/>
    <property type="molecule type" value="Genomic_DNA"/>
</dbReference>
<organism evidence="2 3">
    <name type="scientific">Trifolium pratense</name>
    <name type="common">Red clover</name>
    <dbReference type="NCBI Taxonomy" id="57577"/>
    <lineage>
        <taxon>Eukaryota</taxon>
        <taxon>Viridiplantae</taxon>
        <taxon>Streptophyta</taxon>
        <taxon>Embryophyta</taxon>
        <taxon>Tracheophyta</taxon>
        <taxon>Spermatophyta</taxon>
        <taxon>Magnoliopsida</taxon>
        <taxon>eudicotyledons</taxon>
        <taxon>Gunneridae</taxon>
        <taxon>Pentapetalae</taxon>
        <taxon>rosids</taxon>
        <taxon>fabids</taxon>
        <taxon>Fabales</taxon>
        <taxon>Fabaceae</taxon>
        <taxon>Papilionoideae</taxon>
        <taxon>50 kb inversion clade</taxon>
        <taxon>NPAAA clade</taxon>
        <taxon>Hologalegina</taxon>
        <taxon>IRL clade</taxon>
        <taxon>Trifolieae</taxon>
        <taxon>Trifolium</taxon>
    </lineage>
</organism>
<protein>
    <submittedName>
        <fullName evidence="2">Uncharacterized protein</fullName>
    </submittedName>
</protein>
<evidence type="ECO:0000256" key="1">
    <source>
        <dbReference type="SAM" id="MobiDB-lite"/>
    </source>
</evidence>
<accession>A0A2K3K7G3</accession>
<feature type="non-terminal residue" evidence="2">
    <location>
        <position position="1"/>
    </location>
</feature>